<dbReference type="GO" id="GO:0008237">
    <property type="term" value="F:metallopeptidase activity"/>
    <property type="evidence" value="ECO:0007669"/>
    <property type="project" value="UniProtKB-KW"/>
</dbReference>
<dbReference type="InterPro" id="IPR044537">
    <property type="entry name" value="Rip2-like"/>
</dbReference>
<evidence type="ECO:0000256" key="6">
    <source>
        <dbReference type="ARBA" id="ARBA00022692"/>
    </source>
</evidence>
<dbReference type="PANTHER" id="PTHR35864">
    <property type="entry name" value="ZINC METALLOPROTEASE MJ0611-RELATED"/>
    <property type="match status" value="1"/>
</dbReference>
<comment type="caution">
    <text evidence="14">The sequence shown here is derived from an EMBL/GenBank/DDBJ whole genome shotgun (WGS) entry which is preliminary data.</text>
</comment>
<evidence type="ECO:0000256" key="4">
    <source>
        <dbReference type="ARBA" id="ARBA00022475"/>
    </source>
</evidence>
<keyword evidence="10 13" id="KW-1133">Transmembrane helix</keyword>
<keyword evidence="8" id="KW-0378">Hydrolase</keyword>
<dbReference type="GO" id="GO:0005886">
    <property type="term" value="C:plasma membrane"/>
    <property type="evidence" value="ECO:0007669"/>
    <property type="project" value="UniProtKB-SubCell"/>
</dbReference>
<keyword evidence="7" id="KW-0479">Metal-binding</keyword>
<evidence type="ECO:0000313" key="15">
    <source>
        <dbReference type="EMBL" id="MBS3062517.1"/>
    </source>
</evidence>
<evidence type="ECO:0000256" key="5">
    <source>
        <dbReference type="ARBA" id="ARBA00022670"/>
    </source>
</evidence>
<organism evidence="14 16">
    <name type="scientific">Candidatus Iainarchaeum sp</name>
    <dbReference type="NCBI Taxonomy" id="3101447"/>
    <lineage>
        <taxon>Archaea</taxon>
        <taxon>Candidatus Iainarchaeota</taxon>
        <taxon>Candidatus Iainarchaeia</taxon>
        <taxon>Candidatus Iainarchaeales</taxon>
        <taxon>Candidatus Iainarchaeaceae</taxon>
        <taxon>Candidatus Iainarchaeum</taxon>
    </lineage>
</organism>
<evidence type="ECO:0000256" key="12">
    <source>
        <dbReference type="ARBA" id="ARBA00023136"/>
    </source>
</evidence>
<keyword evidence="9" id="KW-0862">Zinc</keyword>
<evidence type="ECO:0000256" key="10">
    <source>
        <dbReference type="ARBA" id="ARBA00022989"/>
    </source>
</evidence>
<feature type="transmembrane region" description="Helical" evidence="13">
    <location>
        <begin position="9"/>
        <end position="31"/>
    </location>
</feature>
<feature type="transmembrane region" description="Helical" evidence="13">
    <location>
        <begin position="110"/>
        <end position="131"/>
    </location>
</feature>
<evidence type="ECO:0000313" key="14">
    <source>
        <dbReference type="EMBL" id="HIH16843.1"/>
    </source>
</evidence>
<evidence type="ECO:0000256" key="2">
    <source>
        <dbReference type="ARBA" id="ARBA00004651"/>
    </source>
</evidence>
<keyword evidence="6 13" id="KW-0812">Transmembrane</keyword>
<name>A0A7J4JGF1_9ARCH</name>
<feature type="transmembrane region" description="Helical" evidence="13">
    <location>
        <begin position="174"/>
        <end position="195"/>
    </location>
</feature>
<dbReference type="Proteomes" id="UP000564964">
    <property type="component" value="Unassembled WGS sequence"/>
</dbReference>
<dbReference type="CDD" id="cd06158">
    <property type="entry name" value="S2P-M50_like_1"/>
    <property type="match status" value="1"/>
</dbReference>
<comment type="cofactor">
    <cofactor evidence="1">
        <name>Zn(2+)</name>
        <dbReference type="ChEBI" id="CHEBI:29105"/>
    </cofactor>
</comment>
<reference evidence="15" key="3">
    <citation type="submission" date="2021-05" db="EMBL/GenBank/DDBJ databases">
        <title>Protein family content uncovers lineage relationships and bacterial pathway maintenance mechanisms in DPANN archaea.</title>
        <authorList>
            <person name="Castelle C.J."/>
            <person name="Meheust R."/>
            <person name="Jaffe A.L."/>
            <person name="Seitz K."/>
            <person name="Gong X."/>
            <person name="Baker B.J."/>
            <person name="Banfield J.F."/>
        </authorList>
    </citation>
    <scope>NUCLEOTIDE SEQUENCE</scope>
    <source>
        <strain evidence="15">RIFCSPLOWO2_01_FULL_58_19</strain>
    </source>
</reference>
<proteinExistence type="inferred from homology"/>
<dbReference type="EMBL" id="DUGH01000129">
    <property type="protein sequence ID" value="HIH16843.1"/>
    <property type="molecule type" value="Genomic_DNA"/>
</dbReference>
<accession>A0A7J4JGF1</accession>
<evidence type="ECO:0000256" key="1">
    <source>
        <dbReference type="ARBA" id="ARBA00001947"/>
    </source>
</evidence>
<keyword evidence="11" id="KW-0482">Metalloprotease</keyword>
<dbReference type="InterPro" id="IPR052348">
    <property type="entry name" value="Metallopeptidase_M50B"/>
</dbReference>
<feature type="transmembrane region" description="Helical" evidence="13">
    <location>
        <begin position="37"/>
        <end position="55"/>
    </location>
</feature>
<evidence type="ECO:0000256" key="13">
    <source>
        <dbReference type="SAM" id="Phobius"/>
    </source>
</evidence>
<feature type="transmembrane region" description="Helical" evidence="13">
    <location>
        <begin position="138"/>
        <end position="162"/>
    </location>
</feature>
<keyword evidence="4" id="KW-1003">Cell membrane</keyword>
<comment type="similarity">
    <text evidence="3">Belongs to the peptidase M50B family.</text>
</comment>
<keyword evidence="5 14" id="KW-0645">Protease</keyword>
<reference evidence="14" key="1">
    <citation type="journal article" date="2020" name="bioRxiv">
        <title>A rank-normalized archaeal taxonomy based on genome phylogeny resolves widespread incomplete and uneven classifications.</title>
        <authorList>
            <person name="Rinke C."/>
            <person name="Chuvochina M."/>
            <person name="Mussig A.J."/>
            <person name="Chaumeil P.-A."/>
            <person name="Waite D.W."/>
            <person name="Whitman W.B."/>
            <person name="Parks D.H."/>
            <person name="Hugenholtz P."/>
        </authorList>
    </citation>
    <scope>NUCLEOTIDE SEQUENCE</scope>
    <source>
        <strain evidence="14">UBA10219</strain>
    </source>
</reference>
<reference evidence="15" key="2">
    <citation type="submission" date="2021-03" db="EMBL/GenBank/DDBJ databases">
        <authorList>
            <person name="Jaffe A."/>
        </authorList>
    </citation>
    <scope>NUCLEOTIDE SEQUENCE</scope>
    <source>
        <strain evidence="15">RIFCSPLOWO2_01_FULL_58_19</strain>
    </source>
</reference>
<evidence type="ECO:0000256" key="3">
    <source>
        <dbReference type="ARBA" id="ARBA00007931"/>
    </source>
</evidence>
<feature type="transmembrane region" description="Helical" evidence="13">
    <location>
        <begin position="76"/>
        <end position="98"/>
    </location>
</feature>
<dbReference type="PANTHER" id="PTHR35864:SF1">
    <property type="entry name" value="ZINC METALLOPROTEASE YWHC-RELATED"/>
    <property type="match status" value="1"/>
</dbReference>
<evidence type="ECO:0000256" key="9">
    <source>
        <dbReference type="ARBA" id="ARBA00022833"/>
    </source>
</evidence>
<dbReference type="AlphaFoldDB" id="A0A7J4JGF1"/>
<sequence>MEDRERNEILISWLTISVAFAWAFGGGIFQFGDFFRLMPIVLVATGTGFIFHELAHKYVAIRFGAHAEYRMWQSGLVLAVVMAAVFGVVFAAPGAVYIFSDNLSRKQNGFISLAGPLTNIVLGCLFTLAYLFFHPPELLGLITAYGASINFGLATFNLIPIFPLDGSKVFTWNPLVWGLAFFGTILGSKAVGLGFF</sequence>
<evidence type="ECO:0000313" key="16">
    <source>
        <dbReference type="Proteomes" id="UP000564964"/>
    </source>
</evidence>
<protein>
    <submittedName>
        <fullName evidence="14">Site-2 protease family protein</fullName>
    </submittedName>
</protein>
<keyword evidence="12 13" id="KW-0472">Membrane</keyword>
<comment type="subcellular location">
    <subcellularLocation>
        <location evidence="2">Cell membrane</location>
        <topology evidence="2">Multi-pass membrane protein</topology>
    </subcellularLocation>
</comment>
<dbReference type="EMBL" id="JAGVWE010000002">
    <property type="protein sequence ID" value="MBS3062517.1"/>
    <property type="molecule type" value="Genomic_DNA"/>
</dbReference>
<dbReference type="GO" id="GO:0006508">
    <property type="term" value="P:proteolysis"/>
    <property type="evidence" value="ECO:0007669"/>
    <property type="project" value="UniProtKB-KW"/>
</dbReference>
<evidence type="ECO:0000256" key="7">
    <source>
        <dbReference type="ARBA" id="ARBA00022723"/>
    </source>
</evidence>
<evidence type="ECO:0000256" key="11">
    <source>
        <dbReference type="ARBA" id="ARBA00023049"/>
    </source>
</evidence>
<gene>
    <name evidence="14" type="ORF">HA252_05545</name>
    <name evidence="15" type="ORF">J4203_01465</name>
</gene>
<dbReference type="GO" id="GO:0046872">
    <property type="term" value="F:metal ion binding"/>
    <property type="evidence" value="ECO:0007669"/>
    <property type="project" value="UniProtKB-KW"/>
</dbReference>
<dbReference type="Proteomes" id="UP000678237">
    <property type="component" value="Unassembled WGS sequence"/>
</dbReference>
<evidence type="ECO:0000256" key="8">
    <source>
        <dbReference type="ARBA" id="ARBA00022801"/>
    </source>
</evidence>